<dbReference type="AlphaFoldDB" id="A0A820SQ04"/>
<protein>
    <submittedName>
        <fullName evidence="1">Uncharacterized protein</fullName>
    </submittedName>
</protein>
<dbReference type="Proteomes" id="UP000663881">
    <property type="component" value="Unassembled WGS sequence"/>
</dbReference>
<name>A0A820SQ04_9BILA</name>
<evidence type="ECO:0000313" key="2">
    <source>
        <dbReference type="Proteomes" id="UP000663881"/>
    </source>
</evidence>
<gene>
    <name evidence="1" type="ORF">OKA104_LOCUS54432</name>
</gene>
<proteinExistence type="predicted"/>
<reference evidence="1" key="1">
    <citation type="submission" date="2021-02" db="EMBL/GenBank/DDBJ databases">
        <authorList>
            <person name="Nowell W R."/>
        </authorList>
    </citation>
    <scope>NUCLEOTIDE SEQUENCE</scope>
</reference>
<sequence length="68" mass="7990">MYLVDIREKVLWPADENTFIPMKNVKRRALNACINKIPSWLQQIVGVDNVRRVISNLLDCLSHEELNR</sequence>
<evidence type="ECO:0000313" key="1">
    <source>
        <dbReference type="EMBL" id="CAF4456204.1"/>
    </source>
</evidence>
<dbReference type="EMBL" id="CAJOAY010036258">
    <property type="protein sequence ID" value="CAF4456204.1"/>
    <property type="molecule type" value="Genomic_DNA"/>
</dbReference>
<accession>A0A820SQ04</accession>
<organism evidence="1 2">
    <name type="scientific">Adineta steineri</name>
    <dbReference type="NCBI Taxonomy" id="433720"/>
    <lineage>
        <taxon>Eukaryota</taxon>
        <taxon>Metazoa</taxon>
        <taxon>Spiralia</taxon>
        <taxon>Gnathifera</taxon>
        <taxon>Rotifera</taxon>
        <taxon>Eurotatoria</taxon>
        <taxon>Bdelloidea</taxon>
        <taxon>Adinetida</taxon>
        <taxon>Adinetidae</taxon>
        <taxon>Adineta</taxon>
    </lineage>
</organism>
<feature type="non-terminal residue" evidence="1">
    <location>
        <position position="1"/>
    </location>
</feature>
<comment type="caution">
    <text evidence="1">The sequence shown here is derived from an EMBL/GenBank/DDBJ whole genome shotgun (WGS) entry which is preliminary data.</text>
</comment>